<accession>A0A261SKZ6</accession>
<evidence type="ECO:0000256" key="3">
    <source>
        <dbReference type="ARBA" id="ARBA00029596"/>
    </source>
</evidence>
<dbReference type="AlphaFoldDB" id="A0A261SKZ6"/>
<evidence type="ECO:0000313" key="7">
    <source>
        <dbReference type="Proteomes" id="UP000216020"/>
    </source>
</evidence>
<dbReference type="PANTHER" id="PTHR33254:SF4">
    <property type="entry name" value="4-HYDROXY-4-METHYL-2-OXOGLUTARATE ALDOLASE 3-RELATED"/>
    <property type="match status" value="1"/>
</dbReference>
<evidence type="ECO:0000256" key="4">
    <source>
        <dbReference type="ARBA" id="ARBA00030169"/>
    </source>
</evidence>
<keyword evidence="5" id="KW-0479">Metal-binding</keyword>
<dbReference type="RefSeq" id="WP_094851723.1">
    <property type="nucleotide sequence ID" value="NZ_NEVM01000001.1"/>
</dbReference>
<dbReference type="Gene3D" id="3.50.30.40">
    <property type="entry name" value="Ribonuclease E inhibitor RraA/RraA-like"/>
    <property type="match status" value="1"/>
</dbReference>
<feature type="binding site" evidence="5">
    <location>
        <position position="112"/>
    </location>
    <ligand>
        <name>Mg(2+)</name>
        <dbReference type="ChEBI" id="CHEBI:18420"/>
    </ligand>
</feature>
<dbReference type="Pfam" id="PF03737">
    <property type="entry name" value="RraA-like"/>
    <property type="match status" value="1"/>
</dbReference>
<dbReference type="GO" id="GO:0032259">
    <property type="term" value="P:methylation"/>
    <property type="evidence" value="ECO:0007669"/>
    <property type="project" value="UniProtKB-KW"/>
</dbReference>
<dbReference type="PANTHER" id="PTHR33254">
    <property type="entry name" value="4-HYDROXY-4-METHYL-2-OXOGLUTARATE ALDOLASE 3-RELATED"/>
    <property type="match status" value="1"/>
</dbReference>
<keyword evidence="6" id="KW-0489">Methyltransferase</keyword>
<dbReference type="OrthoDB" id="8717144at2"/>
<proteinExistence type="predicted"/>
<dbReference type="SUPFAM" id="SSF89562">
    <property type="entry name" value="RraA-like"/>
    <property type="match status" value="1"/>
</dbReference>
<keyword evidence="5" id="KW-0460">Magnesium</keyword>
<evidence type="ECO:0000256" key="1">
    <source>
        <dbReference type="ARBA" id="ARBA00001968"/>
    </source>
</evidence>
<dbReference type="InterPro" id="IPR005493">
    <property type="entry name" value="RraA/RraA-like"/>
</dbReference>
<keyword evidence="7" id="KW-1185">Reference proteome</keyword>
<dbReference type="GO" id="GO:0008168">
    <property type="term" value="F:methyltransferase activity"/>
    <property type="evidence" value="ECO:0007669"/>
    <property type="project" value="UniProtKB-KW"/>
</dbReference>
<keyword evidence="6" id="KW-0808">Transferase</keyword>
<comment type="cofactor">
    <cofactor evidence="1">
        <name>a divalent metal cation</name>
        <dbReference type="ChEBI" id="CHEBI:60240"/>
    </cofactor>
</comment>
<gene>
    <name evidence="6" type="ORF">CAL29_04285</name>
</gene>
<dbReference type="Proteomes" id="UP000216020">
    <property type="component" value="Unassembled WGS sequence"/>
</dbReference>
<dbReference type="InterPro" id="IPR036704">
    <property type="entry name" value="RraA/RraA-like_sf"/>
</dbReference>
<name>A0A261SKZ6_9BORD</name>
<protein>
    <recommendedName>
        <fullName evidence="2">Putative 4-hydroxy-4-methyl-2-oxoglutarate aldolase</fullName>
    </recommendedName>
    <alternativeName>
        <fullName evidence="3">Regulator of ribonuclease activity homolog</fullName>
    </alternativeName>
    <alternativeName>
        <fullName evidence="4">RraA-like protein</fullName>
    </alternativeName>
</protein>
<evidence type="ECO:0000313" key="6">
    <source>
        <dbReference type="EMBL" id="OZI37622.1"/>
    </source>
</evidence>
<reference evidence="7" key="1">
    <citation type="submission" date="2017-05" db="EMBL/GenBank/DDBJ databases">
        <title>Complete and WGS of Bordetella genogroups.</title>
        <authorList>
            <person name="Spilker T."/>
            <person name="Lipuma J."/>
        </authorList>
    </citation>
    <scope>NUCLEOTIDE SEQUENCE [LARGE SCALE GENOMIC DNA]</scope>
    <source>
        <strain evidence="7">AU16122</strain>
    </source>
</reference>
<comment type="cofactor">
    <cofactor evidence="5">
        <name>Mg(2+)</name>
        <dbReference type="ChEBI" id="CHEBI:18420"/>
    </cofactor>
</comment>
<dbReference type="NCBIfam" id="NF004850">
    <property type="entry name" value="PRK06201.1"/>
    <property type="match status" value="1"/>
</dbReference>
<evidence type="ECO:0000256" key="5">
    <source>
        <dbReference type="PIRSR" id="PIRSR605493-1"/>
    </source>
</evidence>
<comment type="caution">
    <text evidence="6">The sequence shown here is derived from an EMBL/GenBank/DDBJ whole genome shotgun (WGS) entry which is preliminary data.</text>
</comment>
<evidence type="ECO:0000256" key="2">
    <source>
        <dbReference type="ARBA" id="ARBA00016549"/>
    </source>
</evidence>
<dbReference type="CDD" id="cd16841">
    <property type="entry name" value="RraA_family"/>
    <property type="match status" value="1"/>
</dbReference>
<feature type="binding site" evidence="5">
    <location>
        <position position="111"/>
    </location>
    <ligand>
        <name>substrate</name>
    </ligand>
</feature>
<dbReference type="EMBL" id="NEVM01000001">
    <property type="protein sequence ID" value="OZI37622.1"/>
    <property type="molecule type" value="Genomic_DNA"/>
</dbReference>
<dbReference type="GO" id="GO:0046872">
    <property type="term" value="F:metal ion binding"/>
    <property type="evidence" value="ECO:0007669"/>
    <property type="project" value="UniProtKB-KW"/>
</dbReference>
<organism evidence="6 7">
    <name type="scientific">Bordetella genomosp. 10</name>
    <dbReference type="NCBI Taxonomy" id="1416804"/>
    <lineage>
        <taxon>Bacteria</taxon>
        <taxon>Pseudomonadati</taxon>
        <taxon>Pseudomonadota</taxon>
        <taxon>Betaproteobacteria</taxon>
        <taxon>Burkholderiales</taxon>
        <taxon>Alcaligenaceae</taxon>
        <taxon>Bordetella</taxon>
    </lineage>
</organism>
<sequence>MSATAAAGNPDPSLFEGLATSLISDCMQRIAGTHGLDARHGDAPLLGTAYTVRVRQGDNLHIHEALRHLQPGDVLVVDGGGCVERALVGEIMMQVARKRGCAGFVIDGAIRDQSAFRRDGFPCFSAGVTHRGPYKNGPGETRCAVTVGGAVVNHGDIVIGDEDGVVFVSPAQAAAVAQAARAKLADETRTLADIAAGAYDDSWIDAALGR</sequence>
<feature type="binding site" evidence="5">
    <location>
        <begin position="89"/>
        <end position="92"/>
    </location>
    <ligand>
        <name>substrate</name>
    </ligand>
</feature>